<dbReference type="SUPFAM" id="SSF82199">
    <property type="entry name" value="SET domain"/>
    <property type="match status" value="1"/>
</dbReference>
<keyword evidence="4" id="KW-0489">Methyltransferase</keyword>
<dbReference type="Proteomes" id="UP000676336">
    <property type="component" value="Unassembled WGS sequence"/>
</dbReference>
<evidence type="ECO:0000256" key="5">
    <source>
        <dbReference type="ARBA" id="ARBA00022679"/>
    </source>
</evidence>
<evidence type="ECO:0000313" key="12">
    <source>
        <dbReference type="EMBL" id="CAF3768803.1"/>
    </source>
</evidence>
<dbReference type="EMBL" id="CAJNOV010000501">
    <property type="protein sequence ID" value="CAF1025562.1"/>
    <property type="molecule type" value="Genomic_DNA"/>
</dbReference>
<evidence type="ECO:0000313" key="15">
    <source>
        <dbReference type="Proteomes" id="UP000663855"/>
    </source>
</evidence>
<evidence type="ECO:0000313" key="13">
    <source>
        <dbReference type="EMBL" id="CAF3889964.1"/>
    </source>
</evidence>
<evidence type="ECO:0000256" key="6">
    <source>
        <dbReference type="ARBA" id="ARBA00022691"/>
    </source>
</evidence>
<dbReference type="PANTHER" id="PTHR22884">
    <property type="entry name" value="SET DOMAIN PROTEINS"/>
    <property type="match status" value="1"/>
</dbReference>
<name>A0A814ILI6_9BILA</name>
<proteinExistence type="predicted"/>
<keyword evidence="6" id="KW-0949">S-adenosyl-L-methionine</keyword>
<evidence type="ECO:0000259" key="8">
    <source>
        <dbReference type="PROSITE" id="PS50280"/>
    </source>
</evidence>
<evidence type="ECO:0000313" key="10">
    <source>
        <dbReference type="EMBL" id="CAF1656949.1"/>
    </source>
</evidence>
<dbReference type="SMART" id="SM00317">
    <property type="entry name" value="SET"/>
    <property type="match status" value="1"/>
</dbReference>
<dbReference type="EMBL" id="CAJOBI010003711">
    <property type="protein sequence ID" value="CAF3978428.1"/>
    <property type="molecule type" value="Genomic_DNA"/>
</dbReference>
<evidence type="ECO:0000313" key="9">
    <source>
        <dbReference type="EMBL" id="CAF1025562.1"/>
    </source>
</evidence>
<dbReference type="InterPro" id="IPR001214">
    <property type="entry name" value="SET_dom"/>
</dbReference>
<dbReference type="Proteomes" id="UP000663834">
    <property type="component" value="Unassembled WGS sequence"/>
</dbReference>
<evidence type="ECO:0000313" key="11">
    <source>
        <dbReference type="EMBL" id="CAF2076286.1"/>
    </source>
</evidence>
<dbReference type="GO" id="GO:0008168">
    <property type="term" value="F:methyltransferase activity"/>
    <property type="evidence" value="ECO:0007669"/>
    <property type="project" value="UniProtKB-KW"/>
</dbReference>
<dbReference type="GO" id="GO:0005634">
    <property type="term" value="C:nucleus"/>
    <property type="evidence" value="ECO:0007669"/>
    <property type="project" value="UniProtKB-SubCell"/>
</dbReference>
<dbReference type="InterPro" id="IPR046341">
    <property type="entry name" value="SET_dom_sf"/>
</dbReference>
<dbReference type="GO" id="GO:0005694">
    <property type="term" value="C:chromosome"/>
    <property type="evidence" value="ECO:0007669"/>
    <property type="project" value="UniProtKB-SubCell"/>
</dbReference>
<dbReference type="EMBL" id="CAJOBH010000185">
    <property type="protein sequence ID" value="CAF3768803.1"/>
    <property type="molecule type" value="Genomic_DNA"/>
</dbReference>
<keyword evidence="7" id="KW-0539">Nucleus</keyword>
<dbReference type="Proteomes" id="UP000681967">
    <property type="component" value="Unassembled WGS sequence"/>
</dbReference>
<gene>
    <name evidence="12" type="ORF">BYL167_LOCUS1278</name>
    <name evidence="9" type="ORF">CJN711_LOCUS3536</name>
    <name evidence="13" type="ORF">GIL414_LOCUS5993</name>
    <name evidence="10" type="ORF">KQP761_LOCUS31170</name>
    <name evidence="11" type="ORF">MBJ925_LOCUS17632</name>
    <name evidence="14" type="ORF">SMN809_LOCUS10720</name>
</gene>
<dbReference type="InterPro" id="IPR050777">
    <property type="entry name" value="SET2_Histone-Lys_MeTrsfase"/>
</dbReference>
<dbReference type="Gene3D" id="2.170.270.10">
    <property type="entry name" value="SET domain"/>
    <property type="match status" value="1"/>
</dbReference>
<keyword evidence="3" id="KW-0158">Chromosome</keyword>
<evidence type="ECO:0000256" key="2">
    <source>
        <dbReference type="ARBA" id="ARBA00004286"/>
    </source>
</evidence>
<dbReference type="Proteomes" id="UP000663824">
    <property type="component" value="Unassembled WGS sequence"/>
</dbReference>
<dbReference type="Pfam" id="PF00856">
    <property type="entry name" value="SET"/>
    <property type="match status" value="1"/>
</dbReference>
<dbReference type="Proteomes" id="UP000663855">
    <property type="component" value="Unassembled WGS sequence"/>
</dbReference>
<dbReference type="GO" id="GO:0032259">
    <property type="term" value="P:methylation"/>
    <property type="evidence" value="ECO:0007669"/>
    <property type="project" value="UniProtKB-KW"/>
</dbReference>
<evidence type="ECO:0000256" key="7">
    <source>
        <dbReference type="ARBA" id="ARBA00023242"/>
    </source>
</evidence>
<evidence type="ECO:0000256" key="3">
    <source>
        <dbReference type="ARBA" id="ARBA00022454"/>
    </source>
</evidence>
<dbReference type="EMBL" id="CAJNRE010008825">
    <property type="protein sequence ID" value="CAF2076286.1"/>
    <property type="molecule type" value="Genomic_DNA"/>
</dbReference>
<organism evidence="9 15">
    <name type="scientific">Rotaria magnacalcarata</name>
    <dbReference type="NCBI Taxonomy" id="392030"/>
    <lineage>
        <taxon>Eukaryota</taxon>
        <taxon>Metazoa</taxon>
        <taxon>Spiralia</taxon>
        <taxon>Gnathifera</taxon>
        <taxon>Rotifera</taxon>
        <taxon>Eurotatoria</taxon>
        <taxon>Bdelloidea</taxon>
        <taxon>Philodinida</taxon>
        <taxon>Philodinidae</taxon>
        <taxon>Rotaria</taxon>
    </lineage>
</organism>
<dbReference type="PROSITE" id="PS50280">
    <property type="entry name" value="SET"/>
    <property type="match status" value="1"/>
</dbReference>
<protein>
    <recommendedName>
        <fullName evidence="8">SET domain-containing protein</fullName>
    </recommendedName>
</protein>
<dbReference type="OrthoDB" id="308383at2759"/>
<evidence type="ECO:0000256" key="4">
    <source>
        <dbReference type="ARBA" id="ARBA00022603"/>
    </source>
</evidence>
<comment type="caution">
    <text evidence="9">The sequence shown here is derived from an EMBL/GenBank/DDBJ whole genome shotgun (WGS) entry which is preliminary data.</text>
</comment>
<reference evidence="9" key="1">
    <citation type="submission" date="2021-02" db="EMBL/GenBank/DDBJ databases">
        <authorList>
            <person name="Nowell W R."/>
        </authorList>
    </citation>
    <scope>NUCLEOTIDE SEQUENCE</scope>
</reference>
<sequence length="201" mass="23663">MPFLKKLEVRDLTSKYGHSQRGVVALEPIRRGELVIECDMSMCSYYPLDDPRNKMNRAEVLALIEKYPESNDFILSYTYMLDDDLFHVPRNYVTQEITDECVFFNHSCDPNWGFATDDEFTVMAIRDINPGEELTYHYGCLDSETTLSTNFVCKCGTHNCVGELKYDFWRDPEWQKKYEQYSGDYIKRKIRKLHQEQAPTS</sequence>
<dbReference type="EMBL" id="CAJNOW010017374">
    <property type="protein sequence ID" value="CAF1656949.1"/>
    <property type="molecule type" value="Genomic_DNA"/>
</dbReference>
<accession>A0A814ILI6</accession>
<dbReference type="AlphaFoldDB" id="A0A814ILI6"/>
<evidence type="ECO:0000313" key="14">
    <source>
        <dbReference type="EMBL" id="CAF3978428.1"/>
    </source>
</evidence>
<evidence type="ECO:0000256" key="1">
    <source>
        <dbReference type="ARBA" id="ARBA00004123"/>
    </source>
</evidence>
<dbReference type="EMBL" id="CAJOBJ010001657">
    <property type="protein sequence ID" value="CAF3889964.1"/>
    <property type="molecule type" value="Genomic_DNA"/>
</dbReference>
<keyword evidence="5" id="KW-0808">Transferase</keyword>
<comment type="subcellular location">
    <subcellularLocation>
        <location evidence="2">Chromosome</location>
    </subcellularLocation>
    <subcellularLocation>
        <location evidence="1">Nucleus</location>
    </subcellularLocation>
</comment>
<feature type="domain" description="SET" evidence="8">
    <location>
        <begin position="5"/>
        <end position="139"/>
    </location>
</feature>
<dbReference type="Proteomes" id="UP000681720">
    <property type="component" value="Unassembled WGS sequence"/>
</dbReference>